<keyword evidence="3" id="KW-0732">Signal</keyword>
<dbReference type="SUPFAM" id="SSF56496">
    <property type="entry name" value="Fibrinogen C-terminal domain-like"/>
    <property type="match status" value="1"/>
</dbReference>
<comment type="function">
    <text evidence="2">Lectin involved in innate immunity. Agglutinates all types of human erythrocytes, Gram-positive and Gram-negative bacteria. Has a stronger agglutinating activity towards Gram-negative bacteria than towards Gram-positive bacteria. Specifically recognizes acetyl group-containing substances on agglutinated cells. The hemagglutinating activity was inhibited by EDTA, acetyl group-containing mono- and disaccharides, N-acetyl derivatives of amino acids, other acetyl group-containing substances, propionamide and benzamide. Enhances the antimicrobial activity of big defensin against Gram-positive bacteria but not against Gram-negative bacteria.</text>
</comment>
<dbReference type="InterPro" id="IPR036056">
    <property type="entry name" value="Fibrinogen-like_C"/>
</dbReference>
<evidence type="ECO:0000313" key="6">
    <source>
        <dbReference type="Proteomes" id="UP000014500"/>
    </source>
</evidence>
<evidence type="ECO:0000256" key="3">
    <source>
        <dbReference type="SAM" id="SignalP"/>
    </source>
</evidence>
<evidence type="ECO:0000313" key="5">
    <source>
        <dbReference type="EnsemblMetazoa" id="SMAR015779-PA"/>
    </source>
</evidence>
<feature type="chain" id="PRO_5004580481" description="Fibrinogen C-terminal domain-containing protein" evidence="3">
    <location>
        <begin position="29"/>
        <end position="256"/>
    </location>
</feature>
<dbReference type="PANTHER" id="PTHR19143">
    <property type="entry name" value="FIBRINOGEN/TENASCIN/ANGIOPOEITIN"/>
    <property type="match status" value="1"/>
</dbReference>
<dbReference type="InterPro" id="IPR014716">
    <property type="entry name" value="Fibrinogen_a/b/g_C_1"/>
</dbReference>
<dbReference type="Proteomes" id="UP000014500">
    <property type="component" value="Unassembled WGS sequence"/>
</dbReference>
<dbReference type="PROSITE" id="PS00514">
    <property type="entry name" value="FIBRINOGEN_C_1"/>
    <property type="match status" value="1"/>
</dbReference>
<dbReference type="InterPro" id="IPR020837">
    <property type="entry name" value="Fibrinogen_CS"/>
</dbReference>
<proteinExistence type="predicted"/>
<dbReference type="PhylomeDB" id="T1JPK2"/>
<keyword evidence="6" id="KW-1185">Reference proteome</keyword>
<dbReference type="CDD" id="cd00087">
    <property type="entry name" value="FReD"/>
    <property type="match status" value="1"/>
</dbReference>
<dbReference type="InterPro" id="IPR002181">
    <property type="entry name" value="Fibrinogen_a/b/g_C_dom"/>
</dbReference>
<dbReference type="GO" id="GO:0005615">
    <property type="term" value="C:extracellular space"/>
    <property type="evidence" value="ECO:0007669"/>
    <property type="project" value="TreeGrafter"/>
</dbReference>
<protein>
    <recommendedName>
        <fullName evidence="4">Fibrinogen C-terminal domain-containing protein</fullName>
    </recommendedName>
</protein>
<evidence type="ECO:0000256" key="2">
    <source>
        <dbReference type="ARBA" id="ARBA00053344"/>
    </source>
</evidence>
<evidence type="ECO:0000259" key="4">
    <source>
        <dbReference type="PROSITE" id="PS51406"/>
    </source>
</evidence>
<sequence length="256" mass="29737">MQKQTKNTSKMISILLVTAIAAIKSCSSGLGLASSCAELLLQGKTQSGIYTIYPRSWYKPIPFQVRCDMETERGGWTLFQRRDDYEMHENFSRNWHDYKMGFGDLNKEFWLGNERIYILTNQDHAILRIDLEDFEGNKRWAAYSKFQILNERNNYKLIIDGYSGDAGDGLKHSTSGLFTTYDKNDVNRCSELYKGGWWYMNCHEANLNGLYLKGKHTSHADGVDWQPWLGYKYSLKITEMKIRPTNFLQNDADNLK</sequence>
<feature type="signal peptide" evidence="3">
    <location>
        <begin position="1"/>
        <end position="28"/>
    </location>
</feature>
<dbReference type="PROSITE" id="PS51406">
    <property type="entry name" value="FIBRINOGEN_C_2"/>
    <property type="match status" value="1"/>
</dbReference>
<reference evidence="5" key="2">
    <citation type="submission" date="2015-02" db="UniProtKB">
        <authorList>
            <consortium name="EnsemblMetazoa"/>
        </authorList>
    </citation>
    <scope>IDENTIFICATION</scope>
</reference>
<dbReference type="Gene3D" id="3.90.215.10">
    <property type="entry name" value="Gamma Fibrinogen, chain A, domain 1"/>
    <property type="match status" value="1"/>
</dbReference>
<evidence type="ECO:0000256" key="1">
    <source>
        <dbReference type="ARBA" id="ARBA00023157"/>
    </source>
</evidence>
<dbReference type="EnsemblMetazoa" id="SMAR015779-RA">
    <property type="protein sequence ID" value="SMAR015779-PA"/>
    <property type="gene ID" value="SMAR015779"/>
</dbReference>
<dbReference type="eggNOG" id="KOG2579">
    <property type="taxonomic scope" value="Eukaryota"/>
</dbReference>
<dbReference type="InterPro" id="IPR050373">
    <property type="entry name" value="Fibrinogen_C-term_domain"/>
</dbReference>
<dbReference type="FunFam" id="3.90.215.10:FF:000001">
    <property type="entry name" value="Tenascin isoform 1"/>
    <property type="match status" value="1"/>
</dbReference>
<dbReference type="EMBL" id="JH432195">
    <property type="status" value="NOT_ANNOTATED_CDS"/>
    <property type="molecule type" value="Genomic_DNA"/>
</dbReference>
<dbReference type="STRING" id="126957.T1JPK2"/>
<dbReference type="OMA" id="ANECENY"/>
<organism evidence="5 6">
    <name type="scientific">Strigamia maritima</name>
    <name type="common">European centipede</name>
    <name type="synonym">Geophilus maritimus</name>
    <dbReference type="NCBI Taxonomy" id="126957"/>
    <lineage>
        <taxon>Eukaryota</taxon>
        <taxon>Metazoa</taxon>
        <taxon>Ecdysozoa</taxon>
        <taxon>Arthropoda</taxon>
        <taxon>Myriapoda</taxon>
        <taxon>Chilopoda</taxon>
        <taxon>Pleurostigmophora</taxon>
        <taxon>Geophilomorpha</taxon>
        <taxon>Linotaeniidae</taxon>
        <taxon>Strigamia</taxon>
    </lineage>
</organism>
<accession>T1JPK2</accession>
<dbReference type="NCBIfam" id="NF040941">
    <property type="entry name" value="GGGWT_bact"/>
    <property type="match status" value="1"/>
</dbReference>
<keyword evidence="1" id="KW-1015">Disulfide bond</keyword>
<dbReference type="GO" id="GO:0030246">
    <property type="term" value="F:carbohydrate binding"/>
    <property type="evidence" value="ECO:0007669"/>
    <property type="project" value="UniProtKB-ARBA"/>
</dbReference>
<reference evidence="6" key="1">
    <citation type="submission" date="2011-05" db="EMBL/GenBank/DDBJ databases">
        <authorList>
            <person name="Richards S.R."/>
            <person name="Qu J."/>
            <person name="Jiang H."/>
            <person name="Jhangiani S.N."/>
            <person name="Agravi P."/>
            <person name="Goodspeed R."/>
            <person name="Gross S."/>
            <person name="Mandapat C."/>
            <person name="Jackson L."/>
            <person name="Mathew T."/>
            <person name="Pu L."/>
            <person name="Thornton R."/>
            <person name="Saada N."/>
            <person name="Wilczek-Boney K.B."/>
            <person name="Lee S."/>
            <person name="Kovar C."/>
            <person name="Wu Y."/>
            <person name="Scherer S.E."/>
            <person name="Worley K.C."/>
            <person name="Muzny D.M."/>
            <person name="Gibbs R."/>
        </authorList>
    </citation>
    <scope>NUCLEOTIDE SEQUENCE</scope>
    <source>
        <strain evidence="6">Brora</strain>
    </source>
</reference>
<dbReference type="HOGENOM" id="CLU_038628_6_0_1"/>
<name>T1JPK2_STRMM</name>
<dbReference type="AlphaFoldDB" id="T1JPK2"/>
<dbReference type="SMART" id="SM00186">
    <property type="entry name" value="FBG"/>
    <property type="match status" value="1"/>
</dbReference>
<feature type="domain" description="Fibrinogen C-terminal" evidence="4">
    <location>
        <begin position="27"/>
        <end position="246"/>
    </location>
</feature>
<dbReference type="Pfam" id="PF00147">
    <property type="entry name" value="Fibrinogen_C"/>
    <property type="match status" value="1"/>
</dbReference>